<comment type="caution">
    <text evidence="2">The sequence shown here is derived from an EMBL/GenBank/DDBJ whole genome shotgun (WGS) entry which is preliminary data.</text>
</comment>
<gene>
    <name evidence="2" type="ORF">GALL_520640</name>
</gene>
<keyword evidence="1" id="KW-0812">Transmembrane</keyword>
<proteinExistence type="predicted"/>
<organism evidence="2">
    <name type="scientific">mine drainage metagenome</name>
    <dbReference type="NCBI Taxonomy" id="410659"/>
    <lineage>
        <taxon>unclassified sequences</taxon>
        <taxon>metagenomes</taxon>
        <taxon>ecological metagenomes</taxon>
    </lineage>
</organism>
<name>A0A1J5P599_9ZZZZ</name>
<protein>
    <submittedName>
        <fullName evidence="2">Uncharacterized protein</fullName>
    </submittedName>
</protein>
<accession>A0A1J5P599</accession>
<evidence type="ECO:0000256" key="1">
    <source>
        <dbReference type="SAM" id="Phobius"/>
    </source>
</evidence>
<dbReference type="EMBL" id="MLJW01006656">
    <property type="protein sequence ID" value="OIQ66366.1"/>
    <property type="molecule type" value="Genomic_DNA"/>
</dbReference>
<keyword evidence="1" id="KW-1133">Transmembrane helix</keyword>
<sequence>MQTILYAMMHFTYQGITILSFRDKALLLLFFKVGNVGQRTNKIGYYTFIILYCGNCEMLRINLTIFTFVPNLPLI</sequence>
<keyword evidence="1" id="KW-0472">Membrane</keyword>
<feature type="transmembrane region" description="Helical" evidence="1">
    <location>
        <begin position="43"/>
        <end position="69"/>
    </location>
</feature>
<reference evidence="2" key="1">
    <citation type="submission" date="2016-10" db="EMBL/GenBank/DDBJ databases">
        <title>Sequence of Gallionella enrichment culture.</title>
        <authorList>
            <person name="Poehlein A."/>
            <person name="Muehling M."/>
            <person name="Daniel R."/>
        </authorList>
    </citation>
    <scope>NUCLEOTIDE SEQUENCE</scope>
</reference>
<dbReference type="AlphaFoldDB" id="A0A1J5P599"/>
<evidence type="ECO:0000313" key="2">
    <source>
        <dbReference type="EMBL" id="OIQ66366.1"/>
    </source>
</evidence>